<dbReference type="InterPro" id="IPR018062">
    <property type="entry name" value="HTH_AraC-typ_CS"/>
</dbReference>
<keyword evidence="4" id="KW-0804">Transcription</keyword>
<dbReference type="Gene3D" id="1.10.10.60">
    <property type="entry name" value="Homeodomain-like"/>
    <property type="match status" value="2"/>
</dbReference>
<dbReference type="Pfam" id="PF12833">
    <property type="entry name" value="HTH_18"/>
    <property type="match status" value="1"/>
</dbReference>
<dbReference type="SUPFAM" id="SSF46689">
    <property type="entry name" value="Homeodomain-like"/>
    <property type="match status" value="2"/>
</dbReference>
<dbReference type="GO" id="GO:0000160">
    <property type="term" value="P:phosphorelay signal transduction system"/>
    <property type="evidence" value="ECO:0007669"/>
    <property type="project" value="InterPro"/>
</dbReference>
<evidence type="ECO:0000313" key="9">
    <source>
        <dbReference type="EMBL" id="SFD40949.1"/>
    </source>
</evidence>
<dbReference type="PANTHER" id="PTHR43280">
    <property type="entry name" value="ARAC-FAMILY TRANSCRIPTIONAL REGULATOR"/>
    <property type="match status" value="1"/>
</dbReference>
<dbReference type="EMBL" id="FOMG01000043">
    <property type="protein sequence ID" value="SFD40949.1"/>
    <property type="molecule type" value="Genomic_DNA"/>
</dbReference>
<name>A0A1I1S383_9CLOT</name>
<dbReference type="OrthoDB" id="324626at2"/>
<keyword evidence="10" id="KW-1185">Reference proteome</keyword>
<dbReference type="PRINTS" id="PR00032">
    <property type="entry name" value="HTHARAC"/>
</dbReference>
<evidence type="ECO:0000256" key="5">
    <source>
        <dbReference type="ARBA" id="ARBA00024867"/>
    </source>
</evidence>
<dbReference type="STRING" id="119641.SAMN05421842_1437"/>
<dbReference type="AlphaFoldDB" id="A0A1I1S383"/>
<feature type="domain" description="HTH araC/xylS-type" evidence="7">
    <location>
        <begin position="248"/>
        <end position="346"/>
    </location>
</feature>
<dbReference type="PROSITE" id="PS50110">
    <property type="entry name" value="RESPONSE_REGULATORY"/>
    <property type="match status" value="1"/>
</dbReference>
<evidence type="ECO:0000256" key="1">
    <source>
        <dbReference type="ARBA" id="ARBA00018672"/>
    </source>
</evidence>
<dbReference type="Proteomes" id="UP000199263">
    <property type="component" value="Unassembled WGS sequence"/>
</dbReference>
<sequence length="346" mass="40206">MFNVILVNDEALEIEAIKIMIDDLTDELLIVGTAENGKIAIEKDKELEPDIIIMDNEMPGINGIEASKIIKDRNKEKIIILLMEYYNFKYEKVDLQVNDYILKPINKNYLIEILNRQIINLKTNSNKLKEQELLLLDKIISNEENGVKILLKNILEGYILQGNNDIYVFRGKVQILLDKIIKIFAKIKSKSKEEINNQLYMEKLYSLNSLTSISSLMNEVLDIIYKDNTECIIREKLIGNREISKVLEPVLNYIEENYKEKITLQSAARSCNLSIFYFSKLFKKDIGMNFIDYINLYKIEKSKEILSTTDMPILNIAIHLGYDESGYFSKVFKKIVGITPTEYRNK</sequence>
<dbReference type="GO" id="GO:0043565">
    <property type="term" value="F:sequence-specific DNA binding"/>
    <property type="evidence" value="ECO:0007669"/>
    <property type="project" value="InterPro"/>
</dbReference>
<keyword evidence="2" id="KW-0805">Transcription regulation</keyword>
<dbReference type="InterPro" id="IPR011006">
    <property type="entry name" value="CheY-like_superfamily"/>
</dbReference>
<dbReference type="Gene3D" id="3.40.50.2300">
    <property type="match status" value="1"/>
</dbReference>
<dbReference type="InterPro" id="IPR020449">
    <property type="entry name" value="Tscrpt_reg_AraC-type_HTH"/>
</dbReference>
<proteinExistence type="predicted"/>
<protein>
    <recommendedName>
        <fullName evidence="1">Stage 0 sporulation protein A homolog</fullName>
    </recommendedName>
</protein>
<dbReference type="InterPro" id="IPR018060">
    <property type="entry name" value="HTH_AraC"/>
</dbReference>
<dbReference type="PROSITE" id="PS01124">
    <property type="entry name" value="HTH_ARAC_FAMILY_2"/>
    <property type="match status" value="1"/>
</dbReference>
<keyword evidence="3" id="KW-0238">DNA-binding</keyword>
<organism evidence="9 10">
    <name type="scientific">Clostridium uliginosum</name>
    <dbReference type="NCBI Taxonomy" id="119641"/>
    <lineage>
        <taxon>Bacteria</taxon>
        <taxon>Bacillati</taxon>
        <taxon>Bacillota</taxon>
        <taxon>Clostridia</taxon>
        <taxon>Eubacteriales</taxon>
        <taxon>Clostridiaceae</taxon>
        <taxon>Clostridium</taxon>
    </lineage>
</organism>
<dbReference type="PROSITE" id="PS00041">
    <property type="entry name" value="HTH_ARAC_FAMILY_1"/>
    <property type="match status" value="1"/>
</dbReference>
<evidence type="ECO:0000313" key="10">
    <source>
        <dbReference type="Proteomes" id="UP000199263"/>
    </source>
</evidence>
<dbReference type="SMART" id="SM00342">
    <property type="entry name" value="HTH_ARAC"/>
    <property type="match status" value="1"/>
</dbReference>
<evidence type="ECO:0000256" key="2">
    <source>
        <dbReference type="ARBA" id="ARBA00023015"/>
    </source>
</evidence>
<evidence type="ECO:0000256" key="6">
    <source>
        <dbReference type="PROSITE-ProRule" id="PRU00169"/>
    </source>
</evidence>
<gene>
    <name evidence="9" type="ORF">SAMN05421842_1437</name>
</gene>
<evidence type="ECO:0000259" key="7">
    <source>
        <dbReference type="PROSITE" id="PS01124"/>
    </source>
</evidence>
<dbReference type="InterPro" id="IPR009057">
    <property type="entry name" value="Homeodomain-like_sf"/>
</dbReference>
<feature type="modified residue" description="4-aspartylphosphate" evidence="6">
    <location>
        <position position="55"/>
    </location>
</feature>
<reference evidence="9 10" key="1">
    <citation type="submission" date="2016-10" db="EMBL/GenBank/DDBJ databases">
        <authorList>
            <person name="de Groot N.N."/>
        </authorList>
    </citation>
    <scope>NUCLEOTIDE SEQUENCE [LARGE SCALE GENOMIC DNA]</scope>
    <source>
        <strain evidence="9 10">DSM 12992</strain>
    </source>
</reference>
<dbReference type="InterPro" id="IPR001789">
    <property type="entry name" value="Sig_transdc_resp-reg_receiver"/>
</dbReference>
<dbReference type="RefSeq" id="WP_090094368.1">
    <property type="nucleotide sequence ID" value="NZ_FOMG01000043.1"/>
</dbReference>
<dbReference type="GO" id="GO:0003700">
    <property type="term" value="F:DNA-binding transcription factor activity"/>
    <property type="evidence" value="ECO:0007669"/>
    <property type="project" value="InterPro"/>
</dbReference>
<dbReference type="Pfam" id="PF00072">
    <property type="entry name" value="Response_reg"/>
    <property type="match status" value="1"/>
</dbReference>
<evidence type="ECO:0000256" key="3">
    <source>
        <dbReference type="ARBA" id="ARBA00023125"/>
    </source>
</evidence>
<feature type="domain" description="Response regulatory" evidence="8">
    <location>
        <begin position="3"/>
        <end position="118"/>
    </location>
</feature>
<dbReference type="SUPFAM" id="SSF52172">
    <property type="entry name" value="CheY-like"/>
    <property type="match status" value="1"/>
</dbReference>
<evidence type="ECO:0000256" key="4">
    <source>
        <dbReference type="ARBA" id="ARBA00023163"/>
    </source>
</evidence>
<dbReference type="PANTHER" id="PTHR43280:SF2">
    <property type="entry name" value="HTH-TYPE TRANSCRIPTIONAL REGULATOR EXSA"/>
    <property type="match status" value="1"/>
</dbReference>
<comment type="function">
    <text evidence="5">May play the central regulatory role in sporulation. It may be an element of the effector pathway responsible for the activation of sporulation genes in response to nutritional stress. Spo0A may act in concert with spo0H (a sigma factor) to control the expression of some genes that are critical to the sporulation process.</text>
</comment>
<evidence type="ECO:0000259" key="8">
    <source>
        <dbReference type="PROSITE" id="PS50110"/>
    </source>
</evidence>
<dbReference type="SMART" id="SM00448">
    <property type="entry name" value="REC"/>
    <property type="match status" value="1"/>
</dbReference>
<keyword evidence="6" id="KW-0597">Phosphoprotein</keyword>
<accession>A0A1I1S383</accession>